<dbReference type="NCBIfam" id="NF037995">
    <property type="entry name" value="TRAP_S1"/>
    <property type="match status" value="1"/>
</dbReference>
<organism evidence="3 4">
    <name type="scientific">Tistlia consotensis USBA 355</name>
    <dbReference type="NCBI Taxonomy" id="560819"/>
    <lineage>
        <taxon>Bacteria</taxon>
        <taxon>Pseudomonadati</taxon>
        <taxon>Pseudomonadota</taxon>
        <taxon>Alphaproteobacteria</taxon>
        <taxon>Rhodospirillales</taxon>
        <taxon>Rhodovibrionaceae</taxon>
        <taxon>Tistlia</taxon>
    </lineage>
</organism>
<dbReference type="AlphaFoldDB" id="A0A1Y6CLN6"/>
<keyword evidence="4" id="KW-1185">Reference proteome</keyword>
<reference evidence="3 4" key="1">
    <citation type="submission" date="2017-04" db="EMBL/GenBank/DDBJ databases">
        <authorList>
            <person name="Afonso C.L."/>
            <person name="Miller P.J."/>
            <person name="Scott M.A."/>
            <person name="Spackman E."/>
            <person name="Goraichik I."/>
            <person name="Dimitrov K.M."/>
            <person name="Suarez D.L."/>
            <person name="Swayne D.E."/>
        </authorList>
    </citation>
    <scope>NUCLEOTIDE SEQUENCE [LARGE SCALE GENOMIC DNA]</scope>
    <source>
        <strain evidence="3 4">USBA 355</strain>
    </source>
</reference>
<dbReference type="InterPro" id="IPR004682">
    <property type="entry name" value="TRAP_DctP"/>
</dbReference>
<dbReference type="GO" id="GO:0055085">
    <property type="term" value="P:transmembrane transport"/>
    <property type="evidence" value="ECO:0007669"/>
    <property type="project" value="InterPro"/>
</dbReference>
<dbReference type="EMBL" id="FWZX01000035">
    <property type="protein sequence ID" value="SMF76023.1"/>
    <property type="molecule type" value="Genomic_DNA"/>
</dbReference>
<feature type="signal peptide" evidence="2">
    <location>
        <begin position="1"/>
        <end position="21"/>
    </location>
</feature>
<evidence type="ECO:0000256" key="2">
    <source>
        <dbReference type="SAM" id="SignalP"/>
    </source>
</evidence>
<dbReference type="GO" id="GO:0030288">
    <property type="term" value="C:outer membrane-bounded periplasmic space"/>
    <property type="evidence" value="ECO:0007669"/>
    <property type="project" value="InterPro"/>
</dbReference>
<sequence>MRKLAILGLAAAALTAGMVLASAPGQAKEWRGWNIHVPDYPVSKAMDAFTDMLAKRSDGRITAKTYHSGVLGTQPDAIEQVRLGGIDFGEFNLGPMGQVVPTADVVSLPFIFKNMDHMHRVMDGPIGDEISAAMAEKGLVALAWYDSGARSFYNSKHPIYTPADLKGMKIRVMNNDLFVGMVEAMGGNATPMAFSEVFQSLKTGVVDGAENNWPSYESTNHFEVAKYYSDTEHLIIPECVCINKGLWDSLSPADQKLVKDAARESAVLQRKLWAERAEDSRKKVEAAGVKFNKVKDKAMFQAAMQPVYDAFLKQHPDLKKLVEEIKATD</sequence>
<proteinExistence type="predicted"/>
<dbReference type="PANTHER" id="PTHR33376:SF2">
    <property type="entry name" value="DICARBOXYLATE-BINDING PERIPLASMIC PROTEIN"/>
    <property type="match status" value="1"/>
</dbReference>
<dbReference type="RefSeq" id="WP_085125913.1">
    <property type="nucleotide sequence ID" value="NZ_FWZX01000035.1"/>
</dbReference>
<evidence type="ECO:0000256" key="1">
    <source>
        <dbReference type="ARBA" id="ARBA00022729"/>
    </source>
</evidence>
<evidence type="ECO:0000313" key="4">
    <source>
        <dbReference type="Proteomes" id="UP000192917"/>
    </source>
</evidence>
<dbReference type="CDD" id="cd13671">
    <property type="entry name" value="PBP2_TRAP_SBP_like_3"/>
    <property type="match status" value="1"/>
</dbReference>
<dbReference type="Proteomes" id="UP000192917">
    <property type="component" value="Unassembled WGS sequence"/>
</dbReference>
<dbReference type="Gene3D" id="3.40.190.170">
    <property type="entry name" value="Bacterial extracellular solute-binding protein, family 7"/>
    <property type="match status" value="1"/>
</dbReference>
<protein>
    <submittedName>
        <fullName evidence="3">Tripartite ATP-independent transporter solute receptor, DctP family</fullName>
    </submittedName>
</protein>
<dbReference type="InterPro" id="IPR038404">
    <property type="entry name" value="TRAP_DctP_sf"/>
</dbReference>
<dbReference type="PIRSF" id="PIRSF006470">
    <property type="entry name" value="DctB"/>
    <property type="match status" value="1"/>
</dbReference>
<keyword evidence="3" id="KW-0675">Receptor</keyword>
<keyword evidence="1 2" id="KW-0732">Signal</keyword>
<gene>
    <name evidence="3" type="ORF">SAMN05428998_1354</name>
</gene>
<evidence type="ECO:0000313" key="3">
    <source>
        <dbReference type="EMBL" id="SMF76023.1"/>
    </source>
</evidence>
<dbReference type="NCBIfam" id="TIGR00787">
    <property type="entry name" value="dctP"/>
    <property type="match status" value="1"/>
</dbReference>
<dbReference type="Pfam" id="PF03480">
    <property type="entry name" value="DctP"/>
    <property type="match status" value="1"/>
</dbReference>
<accession>A0A1Y6CLN6</accession>
<name>A0A1Y6CLN6_9PROT</name>
<dbReference type="GO" id="GO:0030246">
    <property type="term" value="F:carbohydrate binding"/>
    <property type="evidence" value="ECO:0007669"/>
    <property type="project" value="TreeGrafter"/>
</dbReference>
<feature type="chain" id="PRO_5013119749" evidence="2">
    <location>
        <begin position="22"/>
        <end position="329"/>
    </location>
</feature>
<dbReference type="PANTHER" id="PTHR33376">
    <property type="match status" value="1"/>
</dbReference>
<dbReference type="STRING" id="560819.SAMN05428998_1354"/>
<dbReference type="InterPro" id="IPR018389">
    <property type="entry name" value="DctP_fam"/>
</dbReference>